<dbReference type="Proteomes" id="UP000029409">
    <property type="component" value="Chromosome"/>
</dbReference>
<dbReference type="eggNOG" id="COG0604">
    <property type="taxonomic scope" value="Bacteria"/>
</dbReference>
<proteinExistence type="inferred from homology"/>
<dbReference type="SUPFAM" id="SSF50129">
    <property type="entry name" value="GroES-like"/>
    <property type="match status" value="1"/>
</dbReference>
<dbReference type="STRING" id="44251.PDUR_06860"/>
<dbReference type="EMBL" id="CP009288">
    <property type="protein sequence ID" value="AIQ11695.1"/>
    <property type="molecule type" value="Genomic_DNA"/>
</dbReference>
<dbReference type="InterPro" id="IPR011032">
    <property type="entry name" value="GroES-like_sf"/>
</dbReference>
<dbReference type="PANTHER" id="PTHR44154">
    <property type="entry name" value="QUINONE OXIDOREDUCTASE"/>
    <property type="match status" value="1"/>
</dbReference>
<dbReference type="CDD" id="cd08252">
    <property type="entry name" value="AL_MDR"/>
    <property type="match status" value="1"/>
</dbReference>
<dbReference type="RefSeq" id="WP_042205579.1">
    <property type="nucleotide sequence ID" value="NZ_CP009288.1"/>
</dbReference>
<evidence type="ECO:0000256" key="6">
    <source>
        <dbReference type="RuleBase" id="RU364000"/>
    </source>
</evidence>
<evidence type="ECO:0000256" key="3">
    <source>
        <dbReference type="ARBA" id="ARBA00022490"/>
    </source>
</evidence>
<keyword evidence="4" id="KW-0521">NADP</keyword>
<evidence type="ECO:0000256" key="1">
    <source>
        <dbReference type="ARBA" id="ARBA00004496"/>
    </source>
</evidence>
<dbReference type="GO" id="GO:0003723">
    <property type="term" value="F:RNA binding"/>
    <property type="evidence" value="ECO:0007669"/>
    <property type="project" value="UniProtKB-KW"/>
</dbReference>
<dbReference type="Gene3D" id="3.90.180.10">
    <property type="entry name" value="Medium-chain alcohol dehydrogenases, catalytic domain"/>
    <property type="match status" value="1"/>
</dbReference>
<keyword evidence="5" id="KW-0694">RNA-binding</keyword>
<dbReference type="GO" id="GO:0005737">
    <property type="term" value="C:cytoplasm"/>
    <property type="evidence" value="ECO:0007669"/>
    <property type="project" value="UniProtKB-SubCell"/>
</dbReference>
<dbReference type="InterPro" id="IPR002364">
    <property type="entry name" value="Quin_OxRdtase/zeta-crystal_CS"/>
</dbReference>
<gene>
    <name evidence="8" type="ORF">PDUR_06860</name>
</gene>
<dbReference type="SMART" id="SM00829">
    <property type="entry name" value="PKS_ER"/>
    <property type="match status" value="1"/>
</dbReference>
<dbReference type="GO" id="GO:0008270">
    <property type="term" value="F:zinc ion binding"/>
    <property type="evidence" value="ECO:0007669"/>
    <property type="project" value="InterPro"/>
</dbReference>
<dbReference type="Gene3D" id="3.40.50.720">
    <property type="entry name" value="NAD(P)-binding Rossmann-like Domain"/>
    <property type="match status" value="1"/>
</dbReference>
<evidence type="ECO:0000313" key="9">
    <source>
        <dbReference type="Proteomes" id="UP000029409"/>
    </source>
</evidence>
<accession>A0A089HLU9</accession>
<dbReference type="Pfam" id="PF13602">
    <property type="entry name" value="ADH_zinc_N_2"/>
    <property type="match status" value="1"/>
</dbReference>
<dbReference type="InterPro" id="IPR036291">
    <property type="entry name" value="NAD(P)-bd_dom_sf"/>
</dbReference>
<feature type="domain" description="Enoyl reductase (ER)" evidence="7">
    <location>
        <begin position="20"/>
        <end position="341"/>
    </location>
</feature>
<evidence type="ECO:0000313" key="8">
    <source>
        <dbReference type="EMBL" id="AIQ11695.1"/>
    </source>
</evidence>
<protein>
    <recommendedName>
        <fullName evidence="6">Zinc-type alcohol dehydrogenase-like protein</fullName>
    </recommendedName>
</protein>
<organism evidence="8 9">
    <name type="scientific">Paenibacillus durus</name>
    <name type="common">Paenibacillus azotofixans</name>
    <dbReference type="NCBI Taxonomy" id="44251"/>
    <lineage>
        <taxon>Bacteria</taxon>
        <taxon>Bacillati</taxon>
        <taxon>Bacillota</taxon>
        <taxon>Bacilli</taxon>
        <taxon>Bacillales</taxon>
        <taxon>Paenibacillaceae</taxon>
        <taxon>Paenibacillus</taxon>
    </lineage>
</organism>
<evidence type="ECO:0000256" key="4">
    <source>
        <dbReference type="ARBA" id="ARBA00022857"/>
    </source>
</evidence>
<dbReference type="Pfam" id="PF08240">
    <property type="entry name" value="ADH_N"/>
    <property type="match status" value="1"/>
</dbReference>
<sequence>MSKKPEMMRAVGYYKFLSIEHPESLLDIEVPKPAPHGRDILVEVKAISANPADPIVRAYDQAGEGPYILGWDVAGVIEQVGPECTLFQPGDEVFYAGSLIRPGCNSEFHLVDERIVGRKPSTLDFANAASLPLTTITAWESLFDRLGISQAPESNKNKSILIIGAAGGVGSIALQLARLAGLTVIGTASRPESIQWVEELGAQYVINHYEEFLPQLQKLGFDHVDYIFCLNHTDQHWHNMTQVIAPQGKICLIVENEAPVALNLLKSKSVTVVWETMFTRSTFNTEDILEQHRLLNLLAELVDAGKIRTAVTERLSPINAANLKLAHAKIESGKTIGKIVLEHFS</sequence>
<dbReference type="NCBIfam" id="TIGR02817">
    <property type="entry name" value="adh_fam_1"/>
    <property type="match status" value="1"/>
</dbReference>
<dbReference type="GO" id="GO:0016491">
    <property type="term" value="F:oxidoreductase activity"/>
    <property type="evidence" value="ECO:0007669"/>
    <property type="project" value="UniProtKB-KW"/>
</dbReference>
<keyword evidence="6" id="KW-0479">Metal-binding</keyword>
<comment type="similarity">
    <text evidence="6">Belongs to the zinc-containing alcohol dehydrogenase family. Quinone oxidoreductase subfamily.</text>
</comment>
<dbReference type="PANTHER" id="PTHR44154:SF1">
    <property type="entry name" value="QUINONE OXIDOREDUCTASE"/>
    <property type="match status" value="1"/>
</dbReference>
<keyword evidence="3" id="KW-0963">Cytoplasm</keyword>
<dbReference type="KEGG" id="pdu:PDUR_06860"/>
<name>A0A089HLU9_PAEDU</name>
<keyword evidence="6" id="KW-0862">Zinc</keyword>
<dbReference type="AlphaFoldDB" id="A0A089HLU9"/>
<evidence type="ECO:0000256" key="2">
    <source>
        <dbReference type="ARBA" id="ARBA00011881"/>
    </source>
</evidence>
<dbReference type="InterPro" id="IPR014182">
    <property type="entry name" value="ADH_Zn_typ-1"/>
</dbReference>
<evidence type="ECO:0000259" key="7">
    <source>
        <dbReference type="SMART" id="SM00829"/>
    </source>
</evidence>
<dbReference type="InterPro" id="IPR051603">
    <property type="entry name" value="Zinc-ADH_QOR/CCCR"/>
</dbReference>
<dbReference type="PROSITE" id="PS01162">
    <property type="entry name" value="QOR_ZETA_CRYSTAL"/>
    <property type="match status" value="1"/>
</dbReference>
<reference evidence="8 9" key="1">
    <citation type="submission" date="2014-08" db="EMBL/GenBank/DDBJ databases">
        <title>Comparative genomics of the Paenibacillus odorifer group.</title>
        <authorList>
            <person name="den Bakker H.C."/>
            <person name="Tsai Y.-C."/>
            <person name="Martin N."/>
            <person name="Korlach J."/>
            <person name="Wiedmann M."/>
        </authorList>
    </citation>
    <scope>NUCLEOTIDE SEQUENCE [LARGE SCALE GENOMIC DNA]</scope>
    <source>
        <strain evidence="8 9">DSM 1735</strain>
    </source>
</reference>
<keyword evidence="6" id="KW-0560">Oxidoreductase</keyword>
<dbReference type="OrthoDB" id="9792162at2"/>
<dbReference type="InterPro" id="IPR020843">
    <property type="entry name" value="ER"/>
</dbReference>
<keyword evidence="9" id="KW-1185">Reference proteome</keyword>
<dbReference type="InterPro" id="IPR013154">
    <property type="entry name" value="ADH-like_N"/>
</dbReference>
<comment type="subunit">
    <text evidence="2">Homotetramer.</text>
</comment>
<evidence type="ECO:0000256" key="5">
    <source>
        <dbReference type="ARBA" id="ARBA00022884"/>
    </source>
</evidence>
<comment type="subcellular location">
    <subcellularLocation>
        <location evidence="1">Cytoplasm</location>
    </subcellularLocation>
</comment>
<dbReference type="SUPFAM" id="SSF51735">
    <property type="entry name" value="NAD(P)-binding Rossmann-fold domains"/>
    <property type="match status" value="1"/>
</dbReference>